<dbReference type="OrthoDB" id="4062651at2759"/>
<evidence type="ECO:0000256" key="9">
    <source>
        <dbReference type="ARBA" id="ARBA00022692"/>
    </source>
</evidence>
<dbReference type="InterPro" id="IPR000719">
    <property type="entry name" value="Prot_kinase_dom"/>
</dbReference>
<dbReference type="Pfam" id="PF12799">
    <property type="entry name" value="LRR_4"/>
    <property type="match status" value="1"/>
</dbReference>
<evidence type="ECO:0000256" key="11">
    <source>
        <dbReference type="ARBA" id="ARBA00022737"/>
    </source>
</evidence>
<dbReference type="InterPro" id="IPR025875">
    <property type="entry name" value="Leu-rich_rpt_4"/>
</dbReference>
<evidence type="ECO:0000256" key="21">
    <source>
        <dbReference type="PROSITE-ProRule" id="PRU10141"/>
    </source>
</evidence>
<dbReference type="PROSITE" id="PS00108">
    <property type="entry name" value="PROTEIN_KINASE_ST"/>
    <property type="match status" value="1"/>
</dbReference>
<dbReference type="InterPro" id="IPR051809">
    <property type="entry name" value="Plant_receptor-like_S/T_kinase"/>
</dbReference>
<feature type="signal peptide" evidence="23">
    <location>
        <begin position="1"/>
        <end position="30"/>
    </location>
</feature>
<dbReference type="EC" id="2.7.11.1" evidence="3"/>
<feature type="domain" description="Protein kinase" evidence="24">
    <location>
        <begin position="681"/>
        <end position="981"/>
    </location>
</feature>
<evidence type="ECO:0000256" key="10">
    <source>
        <dbReference type="ARBA" id="ARBA00022729"/>
    </source>
</evidence>
<evidence type="ECO:0000256" key="6">
    <source>
        <dbReference type="ARBA" id="ARBA00022553"/>
    </source>
</evidence>
<dbReference type="Pfam" id="PF00560">
    <property type="entry name" value="LRR_1"/>
    <property type="match status" value="11"/>
</dbReference>
<evidence type="ECO:0000256" key="19">
    <source>
        <dbReference type="ARBA" id="ARBA00047899"/>
    </source>
</evidence>
<dbReference type="FunFam" id="3.80.10.10:FF:000676">
    <property type="entry name" value="LRR receptor-like serine/threonine-protein kinase FLS2"/>
    <property type="match status" value="1"/>
</dbReference>
<feature type="chain" id="PRO_5032821511" description="non-specific serine/threonine protein kinase" evidence="23">
    <location>
        <begin position="31"/>
        <end position="1003"/>
    </location>
</feature>
<keyword evidence="6" id="KW-0597">Phosphoprotein</keyword>
<keyword evidence="17" id="KW-0675">Receptor</keyword>
<evidence type="ECO:0000256" key="12">
    <source>
        <dbReference type="ARBA" id="ARBA00022741"/>
    </source>
</evidence>
<evidence type="ECO:0000256" key="13">
    <source>
        <dbReference type="ARBA" id="ARBA00022777"/>
    </source>
</evidence>
<dbReference type="SUPFAM" id="SSF56112">
    <property type="entry name" value="Protein kinase-like (PK-like)"/>
    <property type="match status" value="1"/>
</dbReference>
<comment type="catalytic activity">
    <reaction evidence="20">
        <text>L-seryl-[protein] + ATP = O-phospho-L-seryl-[protein] + ADP + H(+)</text>
        <dbReference type="Rhea" id="RHEA:17989"/>
        <dbReference type="Rhea" id="RHEA-COMP:9863"/>
        <dbReference type="Rhea" id="RHEA-COMP:11604"/>
        <dbReference type="ChEBI" id="CHEBI:15378"/>
        <dbReference type="ChEBI" id="CHEBI:29999"/>
        <dbReference type="ChEBI" id="CHEBI:30616"/>
        <dbReference type="ChEBI" id="CHEBI:83421"/>
        <dbReference type="ChEBI" id="CHEBI:456216"/>
        <dbReference type="EC" id="2.7.11.1"/>
    </reaction>
</comment>
<dbReference type="Pfam" id="PF07714">
    <property type="entry name" value="PK_Tyr_Ser-Thr"/>
    <property type="match status" value="1"/>
</dbReference>
<keyword evidence="8" id="KW-0808">Transferase</keyword>
<dbReference type="InterPro" id="IPR011009">
    <property type="entry name" value="Kinase-like_dom_sf"/>
</dbReference>
<sequence>MAVAIRMGAYATRSMCLCLLVLAHLRCLPAEAPGPGVSVDAKGSAGDRTALLGFMAGVTGDPQNALGDWDSFGLPHCNWTGVLCDRKGGRVVQLDLSGRSLSGTVSPALGDLPLLRVLDLSRNSFAGRVPAELGRLAGMTQLSLSWNALEGPIPAELGGLARLEYLDMGSNRLSGRIPEALLCNSSRLQYVDLSNNSLSGRIQLDDHSRLPALRFLLLWSNELVGSIPPVLSNSSMLQWFDVEMNYLSGELPSQIVEKTPYLQFLYLSYNNFSSHDGNTNLEPFFLSLSNCPHLQELELAGNRLEGVIPPAVGNLSINLVQLHLEENRIGGSIPPNISNLLNLTYLNLSNNILNGSIPPDLAHLKKLERVYLSNNMLTGKIPSNLGGIPRLGLLDLSSNLLSGEIPESLTNLSQLRRLLLNNNHLSGSIPPSLGDCVNLEILDLSHNRLTGSIPSEVAGLSSLKLYMNLSSNALQGPLPLELSKMDMVLALDLSSNSFSGTIPSQLGSCVALEYLNLSGNHLGGALPSSVGALPYLEVLDLASNELTGALPESLQVSASLKKLNISFNNFSGRLPDEGVFALVAADAFLGNPGLCGTLRGMASCLAKRARKFSILPILLTLLLTPCVLCLVGCSLARRTRAKTLLPVFRRATSLDRAHDQEKVKDYPRISHRQLVEATGGFEASNLLGSGRFGHVYRGTLGNDMNIAVKVFDPQGGGEVASNFRRECQVLKRTRHRNLIRIITACSRPDFKALVLPLMPNGSLESLLYPRHASGLIRHDHGHHLSLLQMVSICSDVAEGMAYLHHYAPVRVIHCDLKPSNVLLDGDYTALVADFGISRLVKGVGDECREAVDSSSCNSLTGLLCGSVGYIAPEYGLGGQPSTQGDVYSFGVLLLEVFTGKRPTDVLFHEGQTLQDWVKSQYPHGLAPIAAAAAAAASPHPRSWEQYWGGGAVVELLELGLVCTQLSPSLRPTMVDVAHELARLKQDLCQHAEQQPVVVNGPSG</sequence>
<evidence type="ECO:0000256" key="15">
    <source>
        <dbReference type="ARBA" id="ARBA00022989"/>
    </source>
</evidence>
<dbReference type="Gene3D" id="3.30.200.20">
    <property type="entry name" value="Phosphorylase Kinase, domain 1"/>
    <property type="match status" value="1"/>
</dbReference>
<keyword evidence="5" id="KW-0723">Serine/threonine-protein kinase</keyword>
<reference evidence="25" key="1">
    <citation type="submission" date="2017-07" db="EMBL/GenBank/DDBJ databases">
        <title>Taro Niue Genome Assembly and Annotation.</title>
        <authorList>
            <person name="Atibalentja N."/>
            <person name="Keating K."/>
            <person name="Fields C.J."/>
        </authorList>
    </citation>
    <scope>NUCLEOTIDE SEQUENCE</scope>
    <source>
        <strain evidence="25">Niue_2</strain>
        <tissue evidence="25">Leaf</tissue>
    </source>
</reference>
<evidence type="ECO:0000256" key="2">
    <source>
        <dbReference type="ARBA" id="ARBA00008684"/>
    </source>
</evidence>
<dbReference type="Pfam" id="PF08263">
    <property type="entry name" value="LRRNT_2"/>
    <property type="match status" value="1"/>
</dbReference>
<dbReference type="PRINTS" id="PR00019">
    <property type="entry name" value="LEURICHRPT"/>
</dbReference>
<dbReference type="PROSITE" id="PS51450">
    <property type="entry name" value="LRR"/>
    <property type="match status" value="2"/>
</dbReference>
<evidence type="ECO:0000256" key="14">
    <source>
        <dbReference type="ARBA" id="ARBA00022840"/>
    </source>
</evidence>
<dbReference type="PROSITE" id="PS00107">
    <property type="entry name" value="PROTEIN_KINASE_ATP"/>
    <property type="match status" value="1"/>
</dbReference>
<keyword evidence="16 22" id="KW-0472">Membrane</keyword>
<evidence type="ECO:0000256" key="18">
    <source>
        <dbReference type="ARBA" id="ARBA00023180"/>
    </source>
</evidence>
<evidence type="ECO:0000256" key="1">
    <source>
        <dbReference type="ARBA" id="ARBA00004162"/>
    </source>
</evidence>
<keyword evidence="10 23" id="KW-0732">Signal</keyword>
<dbReference type="InterPro" id="IPR013210">
    <property type="entry name" value="LRR_N_plant-typ"/>
</dbReference>
<protein>
    <recommendedName>
        <fullName evidence="3">non-specific serine/threonine protein kinase</fullName>
        <ecNumber evidence="3">2.7.11.1</ecNumber>
    </recommendedName>
</protein>
<dbReference type="InterPro" id="IPR001611">
    <property type="entry name" value="Leu-rich_rpt"/>
</dbReference>
<keyword evidence="9 22" id="KW-0812">Transmembrane</keyword>
<dbReference type="InterPro" id="IPR008271">
    <property type="entry name" value="Ser/Thr_kinase_AS"/>
</dbReference>
<comment type="subcellular location">
    <subcellularLocation>
        <location evidence="1">Cell membrane</location>
        <topology evidence="1">Single-pass membrane protein</topology>
    </subcellularLocation>
</comment>
<dbReference type="InterPro" id="IPR017441">
    <property type="entry name" value="Protein_kinase_ATP_BS"/>
</dbReference>
<dbReference type="SMART" id="SM00220">
    <property type="entry name" value="S_TKc"/>
    <property type="match status" value="1"/>
</dbReference>
<dbReference type="FunFam" id="3.80.10.10:FF:001028">
    <property type="entry name" value="Putative leucine-rich repeat receptor-like serine/threonine-protein kinase"/>
    <property type="match status" value="1"/>
</dbReference>
<keyword evidence="12 21" id="KW-0547">Nucleotide-binding</keyword>
<dbReference type="GO" id="GO:0005886">
    <property type="term" value="C:plasma membrane"/>
    <property type="evidence" value="ECO:0007669"/>
    <property type="project" value="UniProtKB-SubCell"/>
</dbReference>
<evidence type="ECO:0000256" key="20">
    <source>
        <dbReference type="ARBA" id="ARBA00048679"/>
    </source>
</evidence>
<dbReference type="SUPFAM" id="SSF52058">
    <property type="entry name" value="L domain-like"/>
    <property type="match status" value="2"/>
</dbReference>
<organism evidence="25 26">
    <name type="scientific">Colocasia esculenta</name>
    <name type="common">Wild taro</name>
    <name type="synonym">Arum esculentum</name>
    <dbReference type="NCBI Taxonomy" id="4460"/>
    <lineage>
        <taxon>Eukaryota</taxon>
        <taxon>Viridiplantae</taxon>
        <taxon>Streptophyta</taxon>
        <taxon>Embryophyta</taxon>
        <taxon>Tracheophyta</taxon>
        <taxon>Spermatophyta</taxon>
        <taxon>Magnoliopsida</taxon>
        <taxon>Liliopsida</taxon>
        <taxon>Araceae</taxon>
        <taxon>Aroideae</taxon>
        <taxon>Colocasieae</taxon>
        <taxon>Colocasia</taxon>
    </lineage>
</organism>
<dbReference type="InterPro" id="IPR003591">
    <property type="entry name" value="Leu-rich_rpt_typical-subtyp"/>
</dbReference>
<feature type="transmembrane region" description="Helical" evidence="22">
    <location>
        <begin position="614"/>
        <end position="636"/>
    </location>
</feature>
<dbReference type="PANTHER" id="PTHR27008">
    <property type="entry name" value="OS04G0122200 PROTEIN"/>
    <property type="match status" value="1"/>
</dbReference>
<keyword evidence="18" id="KW-0325">Glycoprotein</keyword>
<evidence type="ECO:0000256" key="16">
    <source>
        <dbReference type="ARBA" id="ARBA00023136"/>
    </source>
</evidence>
<keyword evidence="26" id="KW-1185">Reference proteome</keyword>
<evidence type="ECO:0000256" key="23">
    <source>
        <dbReference type="SAM" id="SignalP"/>
    </source>
</evidence>
<keyword evidence="14 21" id="KW-0067">ATP-binding</keyword>
<evidence type="ECO:0000256" key="8">
    <source>
        <dbReference type="ARBA" id="ARBA00022679"/>
    </source>
</evidence>
<dbReference type="EMBL" id="NMUH01000343">
    <property type="protein sequence ID" value="MQL77300.1"/>
    <property type="molecule type" value="Genomic_DNA"/>
</dbReference>
<dbReference type="AlphaFoldDB" id="A0A843U5M4"/>
<dbReference type="CDD" id="cd14066">
    <property type="entry name" value="STKc_IRAK"/>
    <property type="match status" value="1"/>
</dbReference>
<dbReference type="SMR" id="A0A843U5M4"/>
<keyword evidence="15 22" id="KW-1133">Transmembrane helix</keyword>
<gene>
    <name evidence="25" type="ORF">Taro_009718</name>
</gene>
<feature type="binding site" evidence="21">
    <location>
        <position position="709"/>
    </location>
    <ligand>
        <name>ATP</name>
        <dbReference type="ChEBI" id="CHEBI:30616"/>
    </ligand>
</feature>
<dbReference type="InterPro" id="IPR001245">
    <property type="entry name" value="Ser-Thr/Tyr_kinase_cat_dom"/>
</dbReference>
<evidence type="ECO:0000256" key="17">
    <source>
        <dbReference type="ARBA" id="ARBA00023170"/>
    </source>
</evidence>
<evidence type="ECO:0000256" key="4">
    <source>
        <dbReference type="ARBA" id="ARBA00022475"/>
    </source>
</evidence>
<comment type="similarity">
    <text evidence="2">Belongs to the protein kinase superfamily. Ser/Thr protein kinase family.</text>
</comment>
<keyword evidence="4" id="KW-1003">Cell membrane</keyword>
<evidence type="ECO:0000256" key="22">
    <source>
        <dbReference type="SAM" id="Phobius"/>
    </source>
</evidence>
<keyword evidence="11" id="KW-0677">Repeat</keyword>
<evidence type="ECO:0000256" key="7">
    <source>
        <dbReference type="ARBA" id="ARBA00022614"/>
    </source>
</evidence>
<dbReference type="Gene3D" id="3.80.10.10">
    <property type="entry name" value="Ribonuclease Inhibitor"/>
    <property type="match status" value="2"/>
</dbReference>
<dbReference type="GO" id="GO:0005524">
    <property type="term" value="F:ATP binding"/>
    <property type="evidence" value="ECO:0007669"/>
    <property type="project" value="UniProtKB-UniRule"/>
</dbReference>
<dbReference type="Gene3D" id="1.10.510.10">
    <property type="entry name" value="Transferase(Phosphotransferase) domain 1"/>
    <property type="match status" value="1"/>
</dbReference>
<keyword evidence="7" id="KW-0433">Leucine-rich repeat</keyword>
<dbReference type="SMART" id="SM00369">
    <property type="entry name" value="LRR_TYP"/>
    <property type="match status" value="9"/>
</dbReference>
<evidence type="ECO:0000313" key="25">
    <source>
        <dbReference type="EMBL" id="MQL77300.1"/>
    </source>
</evidence>
<comment type="catalytic activity">
    <reaction evidence="19">
        <text>L-threonyl-[protein] + ATP = O-phospho-L-threonyl-[protein] + ADP + H(+)</text>
        <dbReference type="Rhea" id="RHEA:46608"/>
        <dbReference type="Rhea" id="RHEA-COMP:11060"/>
        <dbReference type="Rhea" id="RHEA-COMP:11605"/>
        <dbReference type="ChEBI" id="CHEBI:15378"/>
        <dbReference type="ChEBI" id="CHEBI:30013"/>
        <dbReference type="ChEBI" id="CHEBI:30616"/>
        <dbReference type="ChEBI" id="CHEBI:61977"/>
        <dbReference type="ChEBI" id="CHEBI:456216"/>
        <dbReference type="EC" id="2.7.11.1"/>
    </reaction>
</comment>
<comment type="caution">
    <text evidence="25">The sequence shown here is derived from an EMBL/GenBank/DDBJ whole genome shotgun (WGS) entry which is preliminary data.</text>
</comment>
<evidence type="ECO:0000259" key="24">
    <source>
        <dbReference type="PROSITE" id="PS50011"/>
    </source>
</evidence>
<dbReference type="Proteomes" id="UP000652761">
    <property type="component" value="Unassembled WGS sequence"/>
</dbReference>
<keyword evidence="13" id="KW-0418">Kinase</keyword>
<dbReference type="FunFam" id="1.10.510.10:FF:000358">
    <property type="entry name" value="Putative leucine-rich repeat receptor-like serine/threonine-protein kinase"/>
    <property type="match status" value="1"/>
</dbReference>
<name>A0A843U5M4_COLES</name>
<dbReference type="InterPro" id="IPR032675">
    <property type="entry name" value="LRR_dom_sf"/>
</dbReference>
<evidence type="ECO:0000256" key="3">
    <source>
        <dbReference type="ARBA" id="ARBA00012513"/>
    </source>
</evidence>
<evidence type="ECO:0000256" key="5">
    <source>
        <dbReference type="ARBA" id="ARBA00022527"/>
    </source>
</evidence>
<dbReference type="PANTHER" id="PTHR27008:SF281">
    <property type="entry name" value="OS06G0186100 PROTEIN"/>
    <property type="match status" value="1"/>
</dbReference>
<accession>A0A843U5M4</accession>
<proteinExistence type="inferred from homology"/>
<evidence type="ECO:0000313" key="26">
    <source>
        <dbReference type="Proteomes" id="UP000652761"/>
    </source>
</evidence>
<dbReference type="PROSITE" id="PS50011">
    <property type="entry name" value="PROTEIN_KINASE_DOM"/>
    <property type="match status" value="1"/>
</dbReference>
<dbReference type="GO" id="GO:0004674">
    <property type="term" value="F:protein serine/threonine kinase activity"/>
    <property type="evidence" value="ECO:0007669"/>
    <property type="project" value="UniProtKB-KW"/>
</dbReference>